<sequence>MYPKVNDVLFIQLPSEGEKEANYEFRSRIAETDEDDIYMEVPIREGSGQLKKLHMGDELSIYFLTEGGVKHYFNTYVTGFKEDVIRMVKFRKPSAEEIFQIQRRNFLRVQSELELAVKFKHDFTRFLTFTDDVGGGGISFLGDAKNEVKEGQTLSCWLLLPYKNGELEHVPFEGVVVRCITLESGRQKAMLEFTQISDMERQKIIKYCFERQLDFRGR</sequence>
<reference evidence="3 4" key="1">
    <citation type="submission" date="2020-08" db="EMBL/GenBank/DDBJ databases">
        <title>A Genomic Blueprint of the Chicken Gut Microbiome.</title>
        <authorList>
            <person name="Gilroy R."/>
            <person name="Ravi A."/>
            <person name="Getino M."/>
            <person name="Pursley I."/>
            <person name="Horton D.L."/>
            <person name="Alikhan N.-F."/>
            <person name="Baker D."/>
            <person name="Gharbi K."/>
            <person name="Hall N."/>
            <person name="Watson M."/>
            <person name="Adriaenssens E.M."/>
            <person name="Foster-Nyarko E."/>
            <person name="Jarju S."/>
            <person name="Secka A."/>
            <person name="Antonio M."/>
            <person name="Oren A."/>
            <person name="Chaudhuri R."/>
            <person name="La Ragione R.M."/>
            <person name="Hildebrand F."/>
            <person name="Pallen M.J."/>
        </authorList>
    </citation>
    <scope>NUCLEOTIDE SEQUENCE [LARGE SCALE GENOMIC DNA]</scope>
    <source>
        <strain evidence="3 4">Sa2BVA9</strain>
    </source>
</reference>
<accession>A0ABR8SWY0</accession>
<dbReference type="EMBL" id="JACSQL010000002">
    <property type="protein sequence ID" value="MBD7968018.1"/>
    <property type="molecule type" value="Genomic_DNA"/>
</dbReference>
<dbReference type="Pfam" id="PF07238">
    <property type="entry name" value="PilZ"/>
    <property type="match status" value="1"/>
</dbReference>
<dbReference type="Pfam" id="PF12945">
    <property type="entry name" value="PilZNR"/>
    <property type="match status" value="1"/>
</dbReference>
<keyword evidence="3" id="KW-0969">Cilium</keyword>
<feature type="domain" description="PilZ" evidence="1">
    <location>
        <begin position="102"/>
        <end position="210"/>
    </location>
</feature>
<dbReference type="InterPro" id="IPR009875">
    <property type="entry name" value="PilZ_domain"/>
</dbReference>
<comment type="caution">
    <text evidence="3">The sequence shown here is derived from an EMBL/GenBank/DDBJ whole genome shotgun (WGS) entry which is preliminary data.</text>
</comment>
<keyword evidence="3" id="KW-0966">Cell projection</keyword>
<name>A0ABR8SWY0_9BACL</name>
<evidence type="ECO:0000313" key="4">
    <source>
        <dbReference type="Proteomes" id="UP000608071"/>
    </source>
</evidence>
<dbReference type="Proteomes" id="UP000608071">
    <property type="component" value="Unassembled WGS sequence"/>
</dbReference>
<feature type="domain" description="Type III secretion system flagellar brake protein YcgR PilZN" evidence="2">
    <location>
        <begin position="4"/>
        <end position="93"/>
    </location>
</feature>
<protein>
    <submittedName>
        <fullName evidence="3">Flagellar brake domain-containing protein</fullName>
    </submittedName>
</protein>
<dbReference type="InterPro" id="IPR009926">
    <property type="entry name" value="T3SS_YcgR_PilZN"/>
</dbReference>
<dbReference type="RefSeq" id="WP_191799227.1">
    <property type="nucleotide sequence ID" value="NZ_JACSQL010000002.1"/>
</dbReference>
<gene>
    <name evidence="3" type="ORF">H9647_08075</name>
</gene>
<dbReference type="Gene3D" id="2.40.10.220">
    <property type="entry name" value="predicted glycosyltransferase like domains"/>
    <property type="match status" value="1"/>
</dbReference>
<keyword evidence="4" id="KW-1185">Reference proteome</keyword>
<evidence type="ECO:0000313" key="3">
    <source>
        <dbReference type="EMBL" id="MBD7968018.1"/>
    </source>
</evidence>
<organism evidence="3 4">
    <name type="scientific">Paenibacillus gallinarum</name>
    <dbReference type="NCBI Taxonomy" id="2762232"/>
    <lineage>
        <taxon>Bacteria</taxon>
        <taxon>Bacillati</taxon>
        <taxon>Bacillota</taxon>
        <taxon>Bacilli</taxon>
        <taxon>Bacillales</taxon>
        <taxon>Paenibacillaceae</taxon>
        <taxon>Paenibacillus</taxon>
    </lineage>
</organism>
<keyword evidence="3" id="KW-0282">Flagellum</keyword>
<evidence type="ECO:0000259" key="1">
    <source>
        <dbReference type="Pfam" id="PF07238"/>
    </source>
</evidence>
<evidence type="ECO:0000259" key="2">
    <source>
        <dbReference type="Pfam" id="PF12945"/>
    </source>
</evidence>
<proteinExistence type="predicted"/>